<dbReference type="Gene3D" id="3.40.30.10">
    <property type="entry name" value="Glutaredoxin"/>
    <property type="match status" value="1"/>
</dbReference>
<evidence type="ECO:0000256" key="2">
    <source>
        <dbReference type="ARBA" id="ARBA00023157"/>
    </source>
</evidence>
<dbReference type="InterPro" id="IPR005746">
    <property type="entry name" value="Thioredoxin"/>
</dbReference>
<dbReference type="PIRSF" id="PIRSF000077">
    <property type="entry name" value="Thioredoxin"/>
    <property type="match status" value="1"/>
</dbReference>
<feature type="domain" description="Thioredoxin" evidence="4">
    <location>
        <begin position="1"/>
        <end position="107"/>
    </location>
</feature>
<evidence type="ECO:0000313" key="5">
    <source>
        <dbReference type="EMBL" id="KAJ5093095.1"/>
    </source>
</evidence>
<comment type="similarity">
    <text evidence="1 3">Belongs to the thioredoxin family.</text>
</comment>
<keyword evidence="2" id="KW-1015">Disulfide bond</keyword>
<dbReference type="Pfam" id="PF00085">
    <property type="entry name" value="Thioredoxin"/>
    <property type="match status" value="1"/>
</dbReference>
<sequence length="107" mass="11853">MPVTALTSLDEYQETIKGENVTIIDFWATWNGPCRIISPAFEKMSDDPEFSGIQFYKVDADDQPDIVQQAGIRALPTFIAYKDGSKVDDLVGANPQALLNLVRECNA</sequence>
<dbReference type="PANTHER" id="PTHR46115">
    <property type="entry name" value="THIOREDOXIN-LIKE PROTEIN 1"/>
    <property type="match status" value="1"/>
</dbReference>
<dbReference type="SUPFAM" id="SSF52833">
    <property type="entry name" value="Thioredoxin-like"/>
    <property type="match status" value="1"/>
</dbReference>
<evidence type="ECO:0000256" key="1">
    <source>
        <dbReference type="ARBA" id="ARBA00008987"/>
    </source>
</evidence>
<evidence type="ECO:0000259" key="4">
    <source>
        <dbReference type="PROSITE" id="PS51352"/>
    </source>
</evidence>
<dbReference type="Proteomes" id="UP001149165">
    <property type="component" value="Unassembled WGS sequence"/>
</dbReference>
<dbReference type="InterPro" id="IPR036249">
    <property type="entry name" value="Thioredoxin-like_sf"/>
</dbReference>
<proteinExistence type="inferred from homology"/>
<dbReference type="CDD" id="cd02947">
    <property type="entry name" value="TRX_family"/>
    <property type="match status" value="1"/>
</dbReference>
<dbReference type="OrthoDB" id="10263751at2759"/>
<evidence type="ECO:0000256" key="3">
    <source>
        <dbReference type="PIRNR" id="PIRNR000077"/>
    </source>
</evidence>
<dbReference type="PROSITE" id="PS51352">
    <property type="entry name" value="THIOREDOXIN_2"/>
    <property type="match status" value="1"/>
</dbReference>
<dbReference type="AlphaFoldDB" id="A0A9W9F3R9"/>
<gene>
    <name evidence="5" type="ORF">N7456_008956</name>
</gene>
<organism evidence="5 6">
    <name type="scientific">Penicillium angulare</name>
    <dbReference type="NCBI Taxonomy" id="116970"/>
    <lineage>
        <taxon>Eukaryota</taxon>
        <taxon>Fungi</taxon>
        <taxon>Dikarya</taxon>
        <taxon>Ascomycota</taxon>
        <taxon>Pezizomycotina</taxon>
        <taxon>Eurotiomycetes</taxon>
        <taxon>Eurotiomycetidae</taxon>
        <taxon>Eurotiales</taxon>
        <taxon>Aspergillaceae</taxon>
        <taxon>Penicillium</taxon>
    </lineage>
</organism>
<reference evidence="5" key="2">
    <citation type="journal article" date="2023" name="IMA Fungus">
        <title>Comparative genomic study of the Penicillium genus elucidates a diverse pangenome and 15 lateral gene transfer events.</title>
        <authorList>
            <person name="Petersen C."/>
            <person name="Sorensen T."/>
            <person name="Nielsen M.R."/>
            <person name="Sondergaard T.E."/>
            <person name="Sorensen J.L."/>
            <person name="Fitzpatrick D.A."/>
            <person name="Frisvad J.C."/>
            <person name="Nielsen K.L."/>
        </authorList>
    </citation>
    <scope>NUCLEOTIDE SEQUENCE</scope>
    <source>
        <strain evidence="5">IBT 30069</strain>
    </source>
</reference>
<keyword evidence="6" id="KW-1185">Reference proteome</keyword>
<dbReference type="GO" id="GO:0015035">
    <property type="term" value="F:protein-disulfide reductase activity"/>
    <property type="evidence" value="ECO:0007669"/>
    <property type="project" value="InterPro"/>
</dbReference>
<comment type="caution">
    <text evidence="5">The sequence shown here is derived from an EMBL/GenBank/DDBJ whole genome shotgun (WGS) entry which is preliminary data.</text>
</comment>
<dbReference type="InterPro" id="IPR013766">
    <property type="entry name" value="Thioredoxin_domain"/>
</dbReference>
<reference evidence="5" key="1">
    <citation type="submission" date="2022-11" db="EMBL/GenBank/DDBJ databases">
        <authorList>
            <person name="Petersen C."/>
        </authorList>
    </citation>
    <scope>NUCLEOTIDE SEQUENCE</scope>
    <source>
        <strain evidence="5">IBT 30069</strain>
    </source>
</reference>
<name>A0A9W9F3R9_9EURO</name>
<evidence type="ECO:0000313" key="6">
    <source>
        <dbReference type="Proteomes" id="UP001149165"/>
    </source>
</evidence>
<accession>A0A9W9F3R9</accession>
<protein>
    <recommendedName>
        <fullName evidence="3">Thioredoxin</fullName>
    </recommendedName>
</protein>
<dbReference type="EMBL" id="JAPQKH010000006">
    <property type="protein sequence ID" value="KAJ5093095.1"/>
    <property type="molecule type" value="Genomic_DNA"/>
</dbReference>
<dbReference type="PRINTS" id="PR00421">
    <property type="entry name" value="THIOREDOXIN"/>
</dbReference>